<keyword evidence="2" id="KW-0479">Metal-binding</keyword>
<sequence length="211" mass="22422">MPKGSCLCGEYQHEYSGDPVATAVCHCKPCHKTAGQTGSVNNLLKTDQYTKSSGKVFSWTFKAEAMPEMIIFKAGTLDDQDAIESSKPGLQIYNKYRPSWCDGLAYAEQKDGHQQIQINCFAKMNKLKSTIEQKLGDHPNVSSNDAINPDSGTGKDANQGDDAGKSWVQNKIQAGQGSGDAMNPGPKAGGTTAPDTVSAGQTSGLVGETSR</sequence>
<dbReference type="Gene3D" id="3.90.1590.10">
    <property type="entry name" value="glutathione-dependent formaldehyde- activating enzyme (gfa)"/>
    <property type="match status" value="1"/>
</dbReference>
<comment type="similarity">
    <text evidence="1">Belongs to the Gfa family.</text>
</comment>
<dbReference type="PANTHER" id="PTHR33337:SF30">
    <property type="entry name" value="DUF636 DOMAIN PROTEIN (AFU_ORTHOLOGUE AFUA_1G03180)"/>
    <property type="match status" value="1"/>
</dbReference>
<evidence type="ECO:0000313" key="7">
    <source>
        <dbReference type="EMBL" id="TKA70862.1"/>
    </source>
</evidence>
<protein>
    <recommendedName>
        <fullName evidence="6">CENP-V/GFA domain-containing protein</fullName>
    </recommendedName>
</protein>
<dbReference type="InterPro" id="IPR006913">
    <property type="entry name" value="CENP-V/GFA"/>
</dbReference>
<evidence type="ECO:0000256" key="4">
    <source>
        <dbReference type="ARBA" id="ARBA00023239"/>
    </source>
</evidence>
<evidence type="ECO:0000256" key="5">
    <source>
        <dbReference type="SAM" id="MobiDB-lite"/>
    </source>
</evidence>
<reference evidence="7 8" key="1">
    <citation type="submission" date="2017-03" db="EMBL/GenBank/DDBJ databases">
        <title>Genomes of endolithic fungi from Antarctica.</title>
        <authorList>
            <person name="Coleine C."/>
            <person name="Masonjones S."/>
            <person name="Stajich J.E."/>
        </authorList>
    </citation>
    <scope>NUCLEOTIDE SEQUENCE [LARGE SCALE GENOMIC DNA]</scope>
    <source>
        <strain evidence="7 8">CCFEE 5184</strain>
    </source>
</reference>
<evidence type="ECO:0000256" key="2">
    <source>
        <dbReference type="ARBA" id="ARBA00022723"/>
    </source>
</evidence>
<evidence type="ECO:0000256" key="3">
    <source>
        <dbReference type="ARBA" id="ARBA00022833"/>
    </source>
</evidence>
<evidence type="ECO:0000313" key="8">
    <source>
        <dbReference type="Proteomes" id="UP000309340"/>
    </source>
</evidence>
<organism evidence="7 8">
    <name type="scientific">Friedmanniomyces simplex</name>
    <dbReference type="NCBI Taxonomy" id="329884"/>
    <lineage>
        <taxon>Eukaryota</taxon>
        <taxon>Fungi</taxon>
        <taxon>Dikarya</taxon>
        <taxon>Ascomycota</taxon>
        <taxon>Pezizomycotina</taxon>
        <taxon>Dothideomycetes</taxon>
        <taxon>Dothideomycetidae</taxon>
        <taxon>Mycosphaerellales</taxon>
        <taxon>Teratosphaeriaceae</taxon>
        <taxon>Friedmanniomyces</taxon>
    </lineage>
</organism>
<dbReference type="PANTHER" id="PTHR33337">
    <property type="entry name" value="GFA DOMAIN-CONTAINING PROTEIN"/>
    <property type="match status" value="1"/>
</dbReference>
<proteinExistence type="inferred from homology"/>
<dbReference type="InterPro" id="IPR011057">
    <property type="entry name" value="Mss4-like_sf"/>
</dbReference>
<accession>A0A4U0X3D4</accession>
<keyword evidence="4" id="KW-0456">Lyase</keyword>
<dbReference type="STRING" id="329884.A0A4U0X3D4"/>
<gene>
    <name evidence="7" type="ORF">B0A55_04977</name>
</gene>
<keyword evidence="3" id="KW-0862">Zinc</keyword>
<dbReference type="SUPFAM" id="SSF51316">
    <property type="entry name" value="Mss4-like"/>
    <property type="match status" value="1"/>
</dbReference>
<feature type="compositionally biased region" description="Polar residues" evidence="5">
    <location>
        <begin position="193"/>
        <end position="204"/>
    </location>
</feature>
<dbReference type="OrthoDB" id="3842536at2759"/>
<keyword evidence="8" id="KW-1185">Reference proteome</keyword>
<dbReference type="EMBL" id="NAJQ01000379">
    <property type="protein sequence ID" value="TKA70862.1"/>
    <property type="molecule type" value="Genomic_DNA"/>
</dbReference>
<feature type="region of interest" description="Disordered" evidence="5">
    <location>
        <begin position="135"/>
        <end position="211"/>
    </location>
</feature>
<dbReference type="Pfam" id="PF04828">
    <property type="entry name" value="GFA"/>
    <property type="match status" value="1"/>
</dbReference>
<evidence type="ECO:0000256" key="1">
    <source>
        <dbReference type="ARBA" id="ARBA00005495"/>
    </source>
</evidence>
<feature type="domain" description="CENP-V/GFA" evidence="6">
    <location>
        <begin position="2"/>
        <end position="63"/>
    </location>
</feature>
<dbReference type="GO" id="GO:0046872">
    <property type="term" value="F:metal ion binding"/>
    <property type="evidence" value="ECO:0007669"/>
    <property type="project" value="UniProtKB-KW"/>
</dbReference>
<name>A0A4U0X3D4_9PEZI</name>
<dbReference type="AlphaFoldDB" id="A0A4U0X3D4"/>
<comment type="caution">
    <text evidence="7">The sequence shown here is derived from an EMBL/GenBank/DDBJ whole genome shotgun (WGS) entry which is preliminary data.</text>
</comment>
<dbReference type="GO" id="GO:0016846">
    <property type="term" value="F:carbon-sulfur lyase activity"/>
    <property type="evidence" value="ECO:0007669"/>
    <property type="project" value="InterPro"/>
</dbReference>
<evidence type="ECO:0000259" key="6">
    <source>
        <dbReference type="Pfam" id="PF04828"/>
    </source>
</evidence>
<dbReference type="Proteomes" id="UP000309340">
    <property type="component" value="Unassembled WGS sequence"/>
</dbReference>